<name>A0A699Z811_HAELA</name>
<keyword evidence="3" id="KW-1185">Reference proteome</keyword>
<feature type="region of interest" description="Disordered" evidence="1">
    <location>
        <begin position="68"/>
        <end position="111"/>
    </location>
</feature>
<evidence type="ECO:0000313" key="3">
    <source>
        <dbReference type="Proteomes" id="UP000485058"/>
    </source>
</evidence>
<feature type="region of interest" description="Disordered" evidence="1">
    <location>
        <begin position="1"/>
        <end position="24"/>
    </location>
</feature>
<organism evidence="2 3">
    <name type="scientific">Haematococcus lacustris</name>
    <name type="common">Green alga</name>
    <name type="synonym">Haematococcus pluvialis</name>
    <dbReference type="NCBI Taxonomy" id="44745"/>
    <lineage>
        <taxon>Eukaryota</taxon>
        <taxon>Viridiplantae</taxon>
        <taxon>Chlorophyta</taxon>
        <taxon>core chlorophytes</taxon>
        <taxon>Chlorophyceae</taxon>
        <taxon>CS clade</taxon>
        <taxon>Chlamydomonadales</taxon>
        <taxon>Haematococcaceae</taxon>
        <taxon>Haematococcus</taxon>
    </lineage>
</organism>
<accession>A0A699Z811</accession>
<protein>
    <submittedName>
        <fullName evidence="2">Uncharacterized protein</fullName>
    </submittedName>
</protein>
<dbReference type="EMBL" id="BLLF01001186">
    <property type="protein sequence ID" value="GFH17685.1"/>
    <property type="molecule type" value="Genomic_DNA"/>
</dbReference>
<comment type="caution">
    <text evidence="2">The sequence shown here is derived from an EMBL/GenBank/DDBJ whole genome shotgun (WGS) entry which is preliminary data.</text>
</comment>
<dbReference type="AlphaFoldDB" id="A0A699Z811"/>
<evidence type="ECO:0000313" key="2">
    <source>
        <dbReference type="EMBL" id="GFH17685.1"/>
    </source>
</evidence>
<reference evidence="2 3" key="1">
    <citation type="submission" date="2020-02" db="EMBL/GenBank/DDBJ databases">
        <title>Draft genome sequence of Haematococcus lacustris strain NIES-144.</title>
        <authorList>
            <person name="Morimoto D."/>
            <person name="Nakagawa S."/>
            <person name="Yoshida T."/>
            <person name="Sawayama S."/>
        </authorList>
    </citation>
    <scope>NUCLEOTIDE SEQUENCE [LARGE SCALE GENOMIC DNA]</scope>
    <source>
        <strain evidence="2 3">NIES-144</strain>
    </source>
</reference>
<gene>
    <name evidence="2" type="ORF">HaLaN_14369</name>
</gene>
<proteinExistence type="predicted"/>
<sequence length="147" mass="15313">MTRSQTLAVHQPQPHPLHHRPHTAPCKPSTPLAVPLHCWHPQLPSLLPGDLSLAQSVARAAAEAAALRGRATAPSPPGSTLVFSRSPGSSPRRRRAASSPTAPAGLLSGSRGRQAVLDAAAPRLTAAVPELQRPAEYHQAAGALRSD</sequence>
<dbReference type="Proteomes" id="UP000485058">
    <property type="component" value="Unassembled WGS sequence"/>
</dbReference>
<evidence type="ECO:0000256" key="1">
    <source>
        <dbReference type="SAM" id="MobiDB-lite"/>
    </source>
</evidence>